<dbReference type="Proteomes" id="UP000318582">
    <property type="component" value="Unassembled WGS sequence"/>
</dbReference>
<evidence type="ECO:0000313" key="3">
    <source>
        <dbReference type="Proteomes" id="UP000318582"/>
    </source>
</evidence>
<feature type="compositionally biased region" description="Low complexity" evidence="1">
    <location>
        <begin position="64"/>
        <end position="102"/>
    </location>
</feature>
<sequence length="380" mass="42746">MPAVRPALCPLLSAATRAAPCRLLRSSGHSINSARWASSSEAKAVDDTAPSPAATPTQNRTAKPTDSATTIPTITSAAQPATSAPSETTPTPKPSSKASSFPLPSIFHRKSSLAAHVADYPWLLSTSPPRRPRPTFWSVLRDKHFLAVGTARARKHLNHPTYDFPDQFCDDAAAVTQQLFETLSDPQRAADEEALRPVLVKAVADRFAHGYRAMLAQGNRIEFVLKSKPKVTVTGTHFTYGPYPAPQGYIAQQWWSLIELIIPEEDGVFTSHPRQKEIMQRAMDDGVFFKVDVRVDCDLESIVTDERSGMPIIRDTRRQLDLQFISPHFTPWDEVFELDSQGEWKLRWQWRISDVDWIVESMMPKVDRKHKIDWRPRKDL</sequence>
<accession>A0A507DY03</accession>
<proteinExistence type="predicted"/>
<keyword evidence="3" id="KW-1185">Reference proteome</keyword>
<comment type="caution">
    <text evidence="2">The sequence shown here is derived from an EMBL/GenBank/DDBJ whole genome shotgun (WGS) entry which is preliminary data.</text>
</comment>
<name>A0A507DY03_9FUNG</name>
<reference evidence="2 3" key="1">
    <citation type="journal article" date="2019" name="Sci. Rep.">
        <title>Comparative genomics of chytrid fungi reveal insights into the obligate biotrophic and pathogenic lifestyle of Synchytrium endobioticum.</title>
        <authorList>
            <person name="van de Vossenberg B.T.L.H."/>
            <person name="Warris S."/>
            <person name="Nguyen H.D.T."/>
            <person name="van Gent-Pelzer M.P.E."/>
            <person name="Joly D.L."/>
            <person name="van de Geest H.C."/>
            <person name="Bonants P.J.M."/>
            <person name="Smith D.S."/>
            <person name="Levesque C.A."/>
            <person name="van der Lee T.A.J."/>
        </authorList>
    </citation>
    <scope>NUCLEOTIDE SEQUENCE [LARGE SCALE GENOMIC DNA]</scope>
    <source>
        <strain evidence="2 3">CBS 809.83</strain>
    </source>
</reference>
<gene>
    <name evidence="2" type="ORF">PhCBS80983_g04391</name>
</gene>
<evidence type="ECO:0000256" key="1">
    <source>
        <dbReference type="SAM" id="MobiDB-lite"/>
    </source>
</evidence>
<feature type="region of interest" description="Disordered" evidence="1">
    <location>
        <begin position="35"/>
        <end position="102"/>
    </location>
</feature>
<evidence type="ECO:0000313" key="2">
    <source>
        <dbReference type="EMBL" id="TPX56653.1"/>
    </source>
</evidence>
<dbReference type="EMBL" id="QEAQ01000068">
    <property type="protein sequence ID" value="TPX56653.1"/>
    <property type="molecule type" value="Genomic_DNA"/>
</dbReference>
<protein>
    <submittedName>
        <fullName evidence="2">Uncharacterized protein</fullName>
    </submittedName>
</protein>
<organism evidence="2 3">
    <name type="scientific">Powellomyces hirtus</name>
    <dbReference type="NCBI Taxonomy" id="109895"/>
    <lineage>
        <taxon>Eukaryota</taxon>
        <taxon>Fungi</taxon>
        <taxon>Fungi incertae sedis</taxon>
        <taxon>Chytridiomycota</taxon>
        <taxon>Chytridiomycota incertae sedis</taxon>
        <taxon>Chytridiomycetes</taxon>
        <taxon>Spizellomycetales</taxon>
        <taxon>Powellomycetaceae</taxon>
        <taxon>Powellomyces</taxon>
    </lineage>
</organism>
<dbReference type="AlphaFoldDB" id="A0A507DY03"/>